<evidence type="ECO:0000259" key="3">
    <source>
        <dbReference type="PROSITE" id="PS50240"/>
    </source>
</evidence>
<proteinExistence type="evidence at transcript level"/>
<keyword evidence="2" id="KW-0720">Serine protease</keyword>
<dbReference type="PANTHER" id="PTHR24252:SF7">
    <property type="entry name" value="HYALIN"/>
    <property type="match status" value="1"/>
</dbReference>
<dbReference type="InterPro" id="IPR033116">
    <property type="entry name" value="TRYPSIN_SER"/>
</dbReference>
<protein>
    <submittedName>
        <fullName evidence="4">Venom s1 protease 20</fullName>
    </submittedName>
</protein>
<dbReference type="GO" id="GO:0006508">
    <property type="term" value="P:proteolysis"/>
    <property type="evidence" value="ECO:0007669"/>
    <property type="project" value="UniProtKB-KW"/>
</dbReference>
<organism evidence="4">
    <name type="scientific">Pristhesancus plagipennis</name>
    <name type="common">Common assassin bug</name>
    <dbReference type="NCBI Taxonomy" id="1955184"/>
    <lineage>
        <taxon>Eukaryota</taxon>
        <taxon>Metazoa</taxon>
        <taxon>Ecdysozoa</taxon>
        <taxon>Arthropoda</taxon>
        <taxon>Hexapoda</taxon>
        <taxon>Insecta</taxon>
        <taxon>Pterygota</taxon>
        <taxon>Neoptera</taxon>
        <taxon>Paraneoptera</taxon>
        <taxon>Hemiptera</taxon>
        <taxon>Heteroptera</taxon>
        <taxon>Panheteroptera</taxon>
        <taxon>Cimicomorpha</taxon>
        <taxon>Reduviidae</taxon>
        <taxon>Harpactorinae</taxon>
        <taxon>Harpactorini</taxon>
        <taxon>Pristhesancus</taxon>
    </lineage>
</organism>
<name>A0A1Q1NPF8_PRIPG</name>
<keyword evidence="1" id="KW-1015">Disulfide bond</keyword>
<evidence type="ECO:0000256" key="1">
    <source>
        <dbReference type="ARBA" id="ARBA00023157"/>
    </source>
</evidence>
<feature type="domain" description="Peptidase S1" evidence="3">
    <location>
        <begin position="278"/>
        <end position="511"/>
    </location>
</feature>
<dbReference type="PROSITE" id="PS50240">
    <property type="entry name" value="TRYPSIN_DOM"/>
    <property type="match status" value="1"/>
</dbReference>
<dbReference type="InterPro" id="IPR001254">
    <property type="entry name" value="Trypsin_dom"/>
</dbReference>
<dbReference type="AlphaFoldDB" id="A0A1Q1NPF8"/>
<dbReference type="InterPro" id="IPR009003">
    <property type="entry name" value="Peptidase_S1_PA"/>
</dbReference>
<dbReference type="Pfam" id="PF00089">
    <property type="entry name" value="Trypsin"/>
    <property type="match status" value="1"/>
</dbReference>
<dbReference type="GO" id="GO:0004252">
    <property type="term" value="F:serine-type endopeptidase activity"/>
    <property type="evidence" value="ECO:0007669"/>
    <property type="project" value="InterPro"/>
</dbReference>
<dbReference type="InterPro" id="IPR001314">
    <property type="entry name" value="Peptidase_S1A"/>
</dbReference>
<reference evidence="4" key="1">
    <citation type="journal article" date="2017" name="Mol. Cell. Proteomics">
        <title>Melt with this kiss: Paralysing and liquefying venom of the assassin bug Pristhesancus plagipennis (Hemiptera: Reduviidae).</title>
        <authorList>
            <person name="Walker A.A."/>
            <person name="Madio B."/>
            <person name="Jin J."/>
            <person name="Undheim E.A."/>
            <person name="Fry B.G."/>
            <person name="King G.F."/>
        </authorList>
    </citation>
    <scope>NUCLEOTIDE SEQUENCE</scope>
    <source>
        <tissue evidence="4">Venom/labial gland</tissue>
    </source>
</reference>
<dbReference type="EMBL" id="KX459647">
    <property type="protein sequence ID" value="AQM58398.1"/>
    <property type="molecule type" value="mRNA"/>
</dbReference>
<dbReference type="PANTHER" id="PTHR24252">
    <property type="entry name" value="ACROSIN-RELATED"/>
    <property type="match status" value="1"/>
</dbReference>
<dbReference type="InterPro" id="IPR043504">
    <property type="entry name" value="Peptidase_S1_PA_chymotrypsin"/>
</dbReference>
<accession>A0A1Q1NPF8</accession>
<sequence>MWQQILTLVACINGAFSLSIYNYNIRHGQPLNFSSHNIAKDDTIEYNFVAVGNNAHLKLVCDKIEMGNDCSEIYLKAIDSGNEKKICGGNNDNFVYKSRGNELKLKIVAGKTGSVLFDCTAFNNAEPSPEIIQLHPNGKAVMIGGLENPVPYYDHLWELNSPEGTKMSFQCVIGMIGTPPNCGKNVFIFDDSEQVTEHCESDYLILFSKSNKARIRVQLDEQGDGYFECLSQAVTGPNVNEFENVISKEVDSSEHGVTQGSRNTSCKCGWANKNMGRIVNGIETRQNEFPWMVYLEIKVESGNSAIESSCGASIITARHILTAAHCMVSETGVNKPENIKIVLGKHNSQVSTKYEKRVMAEKIFIRNEFLEKGISHHDIAIILTKERIEFNEVIGPVCLEREELPIINRRIVIMGWGLTEDRKPSPYLRKSKARVMDLSVCGGNEWDVCTMTSPSGTCSGDSGGPLVWLEPETNRYTQVSLVSRGHDDCISTASLSTLIAYFYDWIQEIIKSTDPSLATCGKV</sequence>
<dbReference type="InterPro" id="IPR018114">
    <property type="entry name" value="TRYPSIN_HIS"/>
</dbReference>
<evidence type="ECO:0000313" key="4">
    <source>
        <dbReference type="EMBL" id="AQM58398.1"/>
    </source>
</evidence>
<keyword evidence="2 4" id="KW-0645">Protease</keyword>
<evidence type="ECO:0000256" key="2">
    <source>
        <dbReference type="RuleBase" id="RU363034"/>
    </source>
</evidence>
<dbReference type="CDD" id="cd00190">
    <property type="entry name" value="Tryp_SPc"/>
    <property type="match status" value="1"/>
</dbReference>
<dbReference type="SUPFAM" id="SSF50494">
    <property type="entry name" value="Trypsin-like serine proteases"/>
    <property type="match status" value="1"/>
</dbReference>
<dbReference type="Gene3D" id="2.40.10.10">
    <property type="entry name" value="Trypsin-like serine proteases"/>
    <property type="match status" value="1"/>
</dbReference>
<keyword evidence="2" id="KW-0378">Hydrolase</keyword>
<dbReference type="SMART" id="SM00020">
    <property type="entry name" value="Tryp_SPc"/>
    <property type="match status" value="1"/>
</dbReference>
<dbReference type="PRINTS" id="PR00722">
    <property type="entry name" value="CHYMOTRYPSIN"/>
</dbReference>
<dbReference type="FunFam" id="2.40.10.10:FF:000068">
    <property type="entry name" value="transmembrane protease serine 2"/>
    <property type="match status" value="1"/>
</dbReference>
<dbReference type="PROSITE" id="PS00134">
    <property type="entry name" value="TRYPSIN_HIS"/>
    <property type="match status" value="1"/>
</dbReference>
<dbReference type="PROSITE" id="PS00135">
    <property type="entry name" value="TRYPSIN_SER"/>
    <property type="match status" value="1"/>
</dbReference>